<dbReference type="GO" id="GO:0005506">
    <property type="term" value="F:iron ion binding"/>
    <property type="evidence" value="ECO:0007669"/>
    <property type="project" value="InterPro"/>
</dbReference>
<dbReference type="PANTHER" id="PTHR24305:SF166">
    <property type="entry name" value="CYTOCHROME P450 12A4, MITOCHONDRIAL-RELATED"/>
    <property type="match status" value="1"/>
</dbReference>
<organism evidence="2 3">
    <name type="scientific">Saccharothrix syringae</name>
    <name type="common">Nocardiopsis syringae</name>
    <dbReference type="NCBI Taxonomy" id="103733"/>
    <lineage>
        <taxon>Bacteria</taxon>
        <taxon>Bacillati</taxon>
        <taxon>Actinomycetota</taxon>
        <taxon>Actinomycetes</taxon>
        <taxon>Pseudonocardiales</taxon>
        <taxon>Pseudonocardiaceae</taxon>
        <taxon>Saccharothrix</taxon>
    </lineage>
</organism>
<name>A0A5Q0H4T7_SACSY</name>
<dbReference type="EMBL" id="CP034550">
    <property type="protein sequence ID" value="QFZ21013.1"/>
    <property type="molecule type" value="Genomic_DNA"/>
</dbReference>
<sequence>MTTRAPARASLLDTLLLGVLVLVPAVAQGVALRRPRAVGLAARLDTNSWACRLMTRLRHRHGDGPLLVRVPHRRVLLLLSPQDARIALERTTRTLTAAARDKVAALGHFEPGAVLLSRGSAREDRRRFNEAVLDWPRADHRLCGRFGEVVREEAAGLVGRTTGRGAELTWDEFAGAYRRIVRRVVLGDAAADDERITGLLNELRGDANWFRLHRRRRRLCAELWVRTRDYLGDGSTGGLASCVADAPRTRRTLPVAQAQHWMFAFDAAPIATYLALGLLAGGIPRTDHDYLRACVRESLRLWPTTLAILRDTTANTTWSDGSTTPAGTTVVFHSSYFHRDARVPRADRFEPGRWLDGSADLDWALAPFSRGPAECPGRHLVQFTSATLLAELLAHRPRQVGGPRLDPHGPLPRTADHHVLRFA</sequence>
<dbReference type="AlphaFoldDB" id="A0A5Q0H4T7"/>
<protein>
    <submittedName>
        <fullName evidence="2">Cytochrome P450</fullName>
    </submittedName>
</protein>
<dbReference type="Gene3D" id="1.10.630.10">
    <property type="entry name" value="Cytochrome P450"/>
    <property type="match status" value="1"/>
</dbReference>
<dbReference type="GO" id="GO:0016705">
    <property type="term" value="F:oxidoreductase activity, acting on paired donors, with incorporation or reduction of molecular oxygen"/>
    <property type="evidence" value="ECO:0007669"/>
    <property type="project" value="InterPro"/>
</dbReference>
<dbReference type="OrthoDB" id="7376058at2"/>
<accession>A0A5Q0H4T7</accession>
<dbReference type="SUPFAM" id="SSF48264">
    <property type="entry name" value="Cytochrome P450"/>
    <property type="match status" value="1"/>
</dbReference>
<dbReference type="PANTHER" id="PTHR24305">
    <property type="entry name" value="CYTOCHROME P450"/>
    <property type="match status" value="1"/>
</dbReference>
<dbReference type="Proteomes" id="UP000325787">
    <property type="component" value="Chromosome"/>
</dbReference>
<dbReference type="GO" id="GO:0004497">
    <property type="term" value="F:monooxygenase activity"/>
    <property type="evidence" value="ECO:0007669"/>
    <property type="project" value="InterPro"/>
</dbReference>
<dbReference type="GO" id="GO:0020037">
    <property type="term" value="F:heme binding"/>
    <property type="evidence" value="ECO:0007669"/>
    <property type="project" value="InterPro"/>
</dbReference>
<dbReference type="Pfam" id="PF00067">
    <property type="entry name" value="p450"/>
    <property type="match status" value="1"/>
</dbReference>
<dbReference type="InterPro" id="IPR036396">
    <property type="entry name" value="Cyt_P450_sf"/>
</dbReference>
<gene>
    <name evidence="2" type="ORF">EKG83_29775</name>
</gene>
<reference evidence="3" key="1">
    <citation type="journal article" date="2021" name="Curr. Microbiol.">
        <title>Complete genome of nocamycin-producing strain Saccharothrix syringae NRRL B-16468 reveals the biosynthetic potential for secondary metabolites.</title>
        <authorList>
            <person name="Mo X."/>
            <person name="Yang S."/>
        </authorList>
    </citation>
    <scope>NUCLEOTIDE SEQUENCE [LARGE SCALE GENOMIC DNA]</scope>
    <source>
        <strain evidence="3">ATCC 51364 / DSM 43886 / JCM 6844 / KCTC 9398 / NBRC 14523 / NRRL B-16468 / INA 2240</strain>
    </source>
</reference>
<evidence type="ECO:0000256" key="1">
    <source>
        <dbReference type="ARBA" id="ARBA00010617"/>
    </source>
</evidence>
<keyword evidence="3" id="KW-1185">Reference proteome</keyword>
<comment type="similarity">
    <text evidence="1">Belongs to the cytochrome P450 family.</text>
</comment>
<dbReference type="RefSeq" id="WP_033430208.1">
    <property type="nucleotide sequence ID" value="NZ_CP034550.1"/>
</dbReference>
<dbReference type="KEGG" id="ssyi:EKG83_29775"/>
<evidence type="ECO:0000313" key="2">
    <source>
        <dbReference type="EMBL" id="QFZ21013.1"/>
    </source>
</evidence>
<evidence type="ECO:0000313" key="3">
    <source>
        <dbReference type="Proteomes" id="UP000325787"/>
    </source>
</evidence>
<dbReference type="InterPro" id="IPR001128">
    <property type="entry name" value="Cyt_P450"/>
</dbReference>
<dbReference type="InterPro" id="IPR050121">
    <property type="entry name" value="Cytochrome_P450_monoxygenase"/>
</dbReference>
<proteinExistence type="inferred from homology"/>